<dbReference type="Proteomes" id="UP000306628">
    <property type="component" value="Unassembled WGS sequence"/>
</dbReference>
<dbReference type="FunFam" id="3.40.605.10:FF:000007">
    <property type="entry name" value="NAD/NADP-dependent betaine aldehyde dehydrogenase"/>
    <property type="match status" value="1"/>
</dbReference>
<evidence type="ECO:0000259" key="3">
    <source>
        <dbReference type="Pfam" id="PF00171"/>
    </source>
</evidence>
<comment type="caution">
    <text evidence="4">The sequence shown here is derived from an EMBL/GenBank/DDBJ whole genome shotgun (WGS) entry which is preliminary data.</text>
</comment>
<dbReference type="InterPro" id="IPR016163">
    <property type="entry name" value="Ald_DH_C"/>
</dbReference>
<feature type="domain" description="Aldehyde dehydrogenase" evidence="3">
    <location>
        <begin position="13"/>
        <end position="345"/>
    </location>
</feature>
<evidence type="ECO:0000313" key="4">
    <source>
        <dbReference type="EMBL" id="TMR33858.1"/>
    </source>
</evidence>
<dbReference type="PROSITE" id="PS00070">
    <property type="entry name" value="ALDEHYDE_DEHYDR_CYS"/>
    <property type="match status" value="1"/>
</dbReference>
<accession>A0A5S4GLM0</accession>
<gene>
    <name evidence="4" type="ORF">ETD85_18435</name>
</gene>
<reference evidence="4 5" key="1">
    <citation type="submission" date="2019-05" db="EMBL/GenBank/DDBJ databases">
        <title>Draft genome sequence of Nonomuraea zeae DSM 100528.</title>
        <authorList>
            <person name="Saricaoglu S."/>
            <person name="Isik K."/>
        </authorList>
    </citation>
    <scope>NUCLEOTIDE SEQUENCE [LARGE SCALE GENOMIC DNA]</scope>
    <source>
        <strain evidence="4 5">DSM 100528</strain>
    </source>
</reference>
<comment type="similarity">
    <text evidence="1">Belongs to the aldehyde dehydrogenase family.</text>
</comment>
<dbReference type="InterPro" id="IPR016162">
    <property type="entry name" value="Ald_DH_N"/>
</dbReference>
<keyword evidence="5" id="KW-1185">Reference proteome</keyword>
<evidence type="ECO:0000313" key="5">
    <source>
        <dbReference type="Proteomes" id="UP000306628"/>
    </source>
</evidence>
<organism evidence="4 5">
    <name type="scientific">Nonomuraea zeae</name>
    <dbReference type="NCBI Taxonomy" id="1642303"/>
    <lineage>
        <taxon>Bacteria</taxon>
        <taxon>Bacillati</taxon>
        <taxon>Actinomycetota</taxon>
        <taxon>Actinomycetes</taxon>
        <taxon>Streptosporangiales</taxon>
        <taxon>Streptosporangiaceae</taxon>
        <taxon>Nonomuraea</taxon>
    </lineage>
</organism>
<dbReference type="InterPro" id="IPR016160">
    <property type="entry name" value="Ald_DH_CS_CYS"/>
</dbReference>
<name>A0A5S4GLM0_9ACTN</name>
<evidence type="ECO:0000256" key="2">
    <source>
        <dbReference type="ARBA" id="ARBA00023002"/>
    </source>
</evidence>
<sequence length="345" mass="35426">MTMDVLNLIGGRWIEGDGAEFADTNPARPAEVVARGRFASAAEVGRAVAAARQAAPGWAATPHHARAAVLNAAADLVDAAAGEWGAELAREEGKTLPEAIAEVRGSARILRYYAGEADRESGEIYASPRPGENVLVVRKPVGVVGMITPFNFPIVIPAWKIGPALTYGNTVVWKPSSLVPVLAFRLAQALASAGLPDGVLNLVYGEADAGSAIVGDPGVDAVSFTGSTAVGRAVIARCGELGKPVQTEMGGKNAAIVLADADLDHAAEQVSLGAFRSAGQKCTATSRLIVAEQVADELLERVAERAARLVVGDPLDAAVEMGPLVSSAARDRVSAGVARAVEEGA</sequence>
<dbReference type="Gene3D" id="3.40.309.10">
    <property type="entry name" value="Aldehyde Dehydrogenase, Chain A, domain 2"/>
    <property type="match status" value="1"/>
</dbReference>
<dbReference type="Gene3D" id="3.40.605.10">
    <property type="entry name" value="Aldehyde Dehydrogenase, Chain A, domain 1"/>
    <property type="match status" value="1"/>
</dbReference>
<protein>
    <submittedName>
        <fullName evidence="4">Aldehyde dehydrogenase family protein</fullName>
    </submittedName>
</protein>
<dbReference type="PANTHER" id="PTHR11699">
    <property type="entry name" value="ALDEHYDE DEHYDROGENASE-RELATED"/>
    <property type="match status" value="1"/>
</dbReference>
<dbReference type="EMBL" id="VCKX01000051">
    <property type="protein sequence ID" value="TMR33858.1"/>
    <property type="molecule type" value="Genomic_DNA"/>
</dbReference>
<dbReference type="Pfam" id="PF00171">
    <property type="entry name" value="Aldedh"/>
    <property type="match status" value="1"/>
</dbReference>
<dbReference type="AlphaFoldDB" id="A0A5S4GLM0"/>
<dbReference type="InterPro" id="IPR015590">
    <property type="entry name" value="Aldehyde_DH_dom"/>
</dbReference>
<dbReference type="GO" id="GO:0016620">
    <property type="term" value="F:oxidoreductase activity, acting on the aldehyde or oxo group of donors, NAD or NADP as acceptor"/>
    <property type="evidence" value="ECO:0007669"/>
    <property type="project" value="InterPro"/>
</dbReference>
<evidence type="ECO:0000256" key="1">
    <source>
        <dbReference type="ARBA" id="ARBA00009986"/>
    </source>
</evidence>
<keyword evidence="2" id="KW-0560">Oxidoreductase</keyword>
<feature type="non-terminal residue" evidence="4">
    <location>
        <position position="345"/>
    </location>
</feature>
<dbReference type="SUPFAM" id="SSF53720">
    <property type="entry name" value="ALDH-like"/>
    <property type="match status" value="1"/>
</dbReference>
<dbReference type="OrthoDB" id="6882680at2"/>
<proteinExistence type="inferred from homology"/>
<dbReference type="InterPro" id="IPR016161">
    <property type="entry name" value="Ald_DH/histidinol_DH"/>
</dbReference>